<keyword evidence="6" id="KW-1185">Reference proteome</keyword>
<dbReference type="GO" id="GO:0005524">
    <property type="term" value="F:ATP binding"/>
    <property type="evidence" value="ECO:0007669"/>
    <property type="project" value="UniProtKB-KW"/>
</dbReference>
<protein>
    <submittedName>
        <fullName evidence="5">Uncharacterized protein</fullName>
    </submittedName>
</protein>
<evidence type="ECO:0000256" key="4">
    <source>
        <dbReference type="ARBA" id="ARBA00022840"/>
    </source>
</evidence>
<proteinExistence type="inferred from homology"/>
<gene>
    <name evidence="5" type="ORF">BRYFOR_09359</name>
</gene>
<dbReference type="STRING" id="168384.SAMN05660368_02488"/>
<keyword evidence="2" id="KW-0813">Transport</keyword>
<reference evidence="5" key="1">
    <citation type="submission" date="2009-07" db="EMBL/GenBank/DDBJ databases">
        <authorList>
            <person name="Weinstock G."/>
            <person name="Sodergren E."/>
            <person name="Clifton S."/>
            <person name="Fulton L."/>
            <person name="Fulton B."/>
            <person name="Courtney L."/>
            <person name="Fronick C."/>
            <person name="Harrison M."/>
            <person name="Strong C."/>
            <person name="Farmer C."/>
            <person name="Delahaunty K."/>
            <person name="Markovic C."/>
            <person name="Hall O."/>
            <person name="Minx P."/>
            <person name="Tomlinson C."/>
            <person name="Mitreva M."/>
            <person name="Nelson J."/>
            <person name="Hou S."/>
            <person name="Wollam A."/>
            <person name="Pepin K.H."/>
            <person name="Johnson M."/>
            <person name="Bhonagiri V."/>
            <person name="Nash W.E."/>
            <person name="Warren W."/>
            <person name="Chinwalla A."/>
            <person name="Mardis E.R."/>
            <person name="Wilson R.K."/>
        </authorList>
    </citation>
    <scope>NUCLEOTIDE SEQUENCE [LARGE SCALE GENOMIC DNA]</scope>
    <source>
        <strain evidence="5">DSM 14469</strain>
    </source>
</reference>
<organism evidence="5 6">
    <name type="scientific">Marvinbryantia formatexigens DSM 14469</name>
    <dbReference type="NCBI Taxonomy" id="478749"/>
    <lineage>
        <taxon>Bacteria</taxon>
        <taxon>Bacillati</taxon>
        <taxon>Bacillota</taxon>
        <taxon>Clostridia</taxon>
        <taxon>Lachnospirales</taxon>
        <taxon>Lachnospiraceae</taxon>
        <taxon>Marvinbryantia</taxon>
    </lineage>
</organism>
<dbReference type="Proteomes" id="UP000005561">
    <property type="component" value="Unassembled WGS sequence"/>
</dbReference>
<dbReference type="InterPro" id="IPR027417">
    <property type="entry name" value="P-loop_NTPase"/>
</dbReference>
<dbReference type="EMBL" id="ACCL02000027">
    <property type="protein sequence ID" value="EET58631.1"/>
    <property type="molecule type" value="Genomic_DNA"/>
</dbReference>
<dbReference type="InterPro" id="IPR050319">
    <property type="entry name" value="ABC_transp_ATP-bind"/>
</dbReference>
<keyword evidence="4" id="KW-0067">ATP-binding</keyword>
<sequence>MEPELIILDEPTSMLDVISQAQIIHYLTEYQKEHGTAYLFITHHRMLASQVCDEIFEIEEGQLLLHSCCTTRADVIKSQ</sequence>
<dbReference type="eggNOG" id="COG4608">
    <property type="taxonomic scope" value="Bacteria"/>
</dbReference>
<dbReference type="OrthoDB" id="9806726at2"/>
<evidence type="ECO:0000256" key="2">
    <source>
        <dbReference type="ARBA" id="ARBA00022448"/>
    </source>
</evidence>
<dbReference type="Gene3D" id="3.40.50.300">
    <property type="entry name" value="P-loop containing nucleotide triphosphate hydrolases"/>
    <property type="match status" value="1"/>
</dbReference>
<accession>C6LL12</accession>
<dbReference type="AlphaFoldDB" id="C6LL12"/>
<dbReference type="PANTHER" id="PTHR43776:SF7">
    <property type="entry name" value="D,D-DIPEPTIDE TRANSPORT ATP-BINDING PROTEIN DDPF-RELATED"/>
    <property type="match status" value="1"/>
</dbReference>
<comment type="caution">
    <text evidence="5">The sequence shown here is derived from an EMBL/GenBank/DDBJ whole genome shotgun (WGS) entry which is preliminary data.</text>
</comment>
<keyword evidence="3" id="KW-0547">Nucleotide-binding</keyword>
<name>C6LL12_9FIRM</name>
<dbReference type="SUPFAM" id="SSF52540">
    <property type="entry name" value="P-loop containing nucleoside triphosphate hydrolases"/>
    <property type="match status" value="1"/>
</dbReference>
<evidence type="ECO:0000256" key="1">
    <source>
        <dbReference type="ARBA" id="ARBA00005417"/>
    </source>
</evidence>
<comment type="similarity">
    <text evidence="1">Belongs to the ABC transporter superfamily.</text>
</comment>
<dbReference type="RefSeq" id="WP_006864111.1">
    <property type="nucleotide sequence ID" value="NZ_ACCL02000027.1"/>
</dbReference>
<evidence type="ECO:0000313" key="6">
    <source>
        <dbReference type="Proteomes" id="UP000005561"/>
    </source>
</evidence>
<dbReference type="PANTHER" id="PTHR43776">
    <property type="entry name" value="TRANSPORT ATP-BINDING PROTEIN"/>
    <property type="match status" value="1"/>
</dbReference>
<evidence type="ECO:0000313" key="5">
    <source>
        <dbReference type="EMBL" id="EET58631.1"/>
    </source>
</evidence>
<evidence type="ECO:0000256" key="3">
    <source>
        <dbReference type="ARBA" id="ARBA00022741"/>
    </source>
</evidence>